<feature type="domain" description="Peptidase S33 tripeptidyl aminopeptidase-like C-terminal" evidence="4">
    <location>
        <begin position="421"/>
        <end position="521"/>
    </location>
</feature>
<accession>Q0CSJ2</accession>
<feature type="chain" id="PRO_5004170404" description="Peptidase S33 tripeptidyl aminopeptidase-like C-terminal domain-containing protein" evidence="3">
    <location>
        <begin position="18"/>
        <end position="549"/>
    </location>
</feature>
<protein>
    <recommendedName>
        <fullName evidence="4">Peptidase S33 tripeptidyl aminopeptidase-like C-terminal domain-containing protein</fullName>
    </recommendedName>
</protein>
<dbReference type="InterPro" id="IPR013595">
    <property type="entry name" value="Pept_S33_TAP-like_C"/>
</dbReference>
<dbReference type="PANTHER" id="PTHR43248">
    <property type="entry name" value="2-SUCCINYL-6-HYDROXY-2,4-CYCLOHEXADIENE-1-CARBOXYLATE SYNTHASE"/>
    <property type="match status" value="1"/>
</dbReference>
<dbReference type="RefSeq" id="XP_001212520.1">
    <property type="nucleotide sequence ID" value="XM_001212520.1"/>
</dbReference>
<evidence type="ECO:0000256" key="3">
    <source>
        <dbReference type="SAM" id="SignalP"/>
    </source>
</evidence>
<dbReference type="VEuPathDB" id="FungiDB:ATEG_03342"/>
<dbReference type="EMBL" id="CH476597">
    <property type="protein sequence ID" value="EAU36616.1"/>
    <property type="molecule type" value="Genomic_DNA"/>
</dbReference>
<sequence>MFLSFALLLAPLGPVSALSHGNTDTLASSPLNWAPCDLSFPEDVQKNIAVPIDCATLEVPLDYTDSASSKTIMLQLVKVNATEEPVKGSVIFNPGGPGSSGVEEVVQKGPAYRDVFGGHFNVIGFDARGTGKTIPYVCDVPSGAANPGSLFRRGNATSFPQGDLWETLKSKAWHDGGVLADACYESQKDTGSFVNTAFVARDMLKIVDALNEDGLLRFWGRSYSTVLGQTFAAMFPDRVGRMLLDSNLPAEDYYSGYWLSATRGTDAALMNFFNECVNAGPSMCPLANYSGSSTSPQDLMDALSEVFQELIDNPITLPDSYPVSSWWQPGGMDLLLEAKFAIFANLYRPDQFPGLMEIIQAALARNYTLWETARPPPSTPKWNEGTDALHGIACVDATLRASLPEDMYSLLEAQTAQGSFADAFSPELWPCSQWRFDAAERYEGGFRNTNTSFPILFVNGLYDPITPLSTAWEISAGFTASRLVVHEGHGHGFMNHPSSCTIQAVREYFDSGKLPEHGTRCKPDKTAVEYLSELIGQAGNGTVKRRASE</sequence>
<dbReference type="OrthoDB" id="425534at2759"/>
<proteinExistence type="inferred from homology"/>
<keyword evidence="2" id="KW-0378">Hydrolase</keyword>
<reference evidence="6" key="1">
    <citation type="submission" date="2005-09" db="EMBL/GenBank/DDBJ databases">
        <title>Annotation of the Aspergillus terreus NIH2624 genome.</title>
        <authorList>
            <person name="Birren B.W."/>
            <person name="Lander E.S."/>
            <person name="Galagan J.E."/>
            <person name="Nusbaum C."/>
            <person name="Devon K."/>
            <person name="Henn M."/>
            <person name="Ma L.-J."/>
            <person name="Jaffe D.B."/>
            <person name="Butler J."/>
            <person name="Alvarez P."/>
            <person name="Gnerre S."/>
            <person name="Grabherr M."/>
            <person name="Kleber M."/>
            <person name="Mauceli E.W."/>
            <person name="Brockman W."/>
            <person name="Rounsley S."/>
            <person name="Young S.K."/>
            <person name="LaButti K."/>
            <person name="Pushparaj V."/>
            <person name="DeCaprio D."/>
            <person name="Crawford M."/>
            <person name="Koehrsen M."/>
            <person name="Engels R."/>
            <person name="Montgomery P."/>
            <person name="Pearson M."/>
            <person name="Howarth C."/>
            <person name="Larson L."/>
            <person name="Luoma S."/>
            <person name="White J."/>
            <person name="Alvarado L."/>
            <person name="Kodira C.D."/>
            <person name="Zeng Q."/>
            <person name="Oleary S."/>
            <person name="Yandava C."/>
            <person name="Denning D.W."/>
            <person name="Nierman W.C."/>
            <person name="Milne T."/>
            <person name="Madden K."/>
        </authorList>
    </citation>
    <scope>NUCLEOTIDE SEQUENCE [LARGE SCALE GENOMIC DNA]</scope>
    <source>
        <strain evidence="6">NIH 2624 / FGSC A1156</strain>
    </source>
</reference>
<dbReference type="AlphaFoldDB" id="Q0CSJ2"/>
<evidence type="ECO:0000256" key="1">
    <source>
        <dbReference type="ARBA" id="ARBA00010088"/>
    </source>
</evidence>
<evidence type="ECO:0000313" key="6">
    <source>
        <dbReference type="Proteomes" id="UP000007963"/>
    </source>
</evidence>
<evidence type="ECO:0000259" key="4">
    <source>
        <dbReference type="Pfam" id="PF08386"/>
    </source>
</evidence>
<dbReference type="eggNOG" id="ENOG502RY03">
    <property type="taxonomic scope" value="Eukaryota"/>
</dbReference>
<dbReference type="STRING" id="341663.Q0CSJ2"/>
<dbReference type="HOGENOM" id="CLU_013364_5_0_1"/>
<dbReference type="InterPro" id="IPR051601">
    <property type="entry name" value="Serine_prot/Carboxylest_S33"/>
</dbReference>
<dbReference type="PANTHER" id="PTHR43248:SF25">
    <property type="entry name" value="AB HYDROLASE-1 DOMAIN-CONTAINING PROTEIN-RELATED"/>
    <property type="match status" value="1"/>
</dbReference>
<dbReference type="GeneID" id="4317376"/>
<dbReference type="GO" id="GO:0016787">
    <property type="term" value="F:hydrolase activity"/>
    <property type="evidence" value="ECO:0007669"/>
    <property type="project" value="UniProtKB-KW"/>
</dbReference>
<evidence type="ECO:0000313" key="5">
    <source>
        <dbReference type="EMBL" id="EAU36616.1"/>
    </source>
</evidence>
<comment type="similarity">
    <text evidence="1">Belongs to the peptidase S33 family.</text>
</comment>
<dbReference type="SUPFAM" id="SSF53474">
    <property type="entry name" value="alpha/beta-Hydrolases"/>
    <property type="match status" value="1"/>
</dbReference>
<organism evidence="5 6">
    <name type="scientific">Aspergillus terreus (strain NIH 2624 / FGSC A1156)</name>
    <dbReference type="NCBI Taxonomy" id="341663"/>
    <lineage>
        <taxon>Eukaryota</taxon>
        <taxon>Fungi</taxon>
        <taxon>Dikarya</taxon>
        <taxon>Ascomycota</taxon>
        <taxon>Pezizomycotina</taxon>
        <taxon>Eurotiomycetes</taxon>
        <taxon>Eurotiomycetidae</taxon>
        <taxon>Eurotiales</taxon>
        <taxon>Aspergillaceae</taxon>
        <taxon>Aspergillus</taxon>
        <taxon>Aspergillus subgen. Circumdati</taxon>
    </lineage>
</organism>
<name>Q0CSJ2_ASPTN</name>
<keyword evidence="3" id="KW-0732">Signal</keyword>
<dbReference type="OMA" id="APFETWD"/>
<feature type="signal peptide" evidence="3">
    <location>
        <begin position="1"/>
        <end position="17"/>
    </location>
</feature>
<dbReference type="Gene3D" id="3.40.50.1820">
    <property type="entry name" value="alpha/beta hydrolase"/>
    <property type="match status" value="1"/>
</dbReference>
<dbReference type="Proteomes" id="UP000007963">
    <property type="component" value="Unassembled WGS sequence"/>
</dbReference>
<dbReference type="Pfam" id="PF08386">
    <property type="entry name" value="Abhydrolase_4"/>
    <property type="match status" value="1"/>
</dbReference>
<gene>
    <name evidence="5" type="ORF">ATEG_03342</name>
</gene>
<dbReference type="InterPro" id="IPR029058">
    <property type="entry name" value="AB_hydrolase_fold"/>
</dbReference>
<evidence type="ECO:0000256" key="2">
    <source>
        <dbReference type="ARBA" id="ARBA00022801"/>
    </source>
</evidence>